<dbReference type="VEuPathDB" id="AmoebaDB:NF0056200"/>
<dbReference type="SUPFAM" id="SSF52047">
    <property type="entry name" value="RNI-like"/>
    <property type="match status" value="2"/>
</dbReference>
<dbReference type="VEuPathDB" id="AmoebaDB:FDP41_005034"/>
<keyword evidence="4" id="KW-1185">Reference proteome</keyword>
<evidence type="ECO:0000259" key="2">
    <source>
        <dbReference type="PROSITE" id="PS50181"/>
    </source>
</evidence>
<feature type="domain" description="F-box" evidence="2">
    <location>
        <begin position="207"/>
        <end position="256"/>
    </location>
</feature>
<evidence type="ECO:0000313" key="3">
    <source>
        <dbReference type="EMBL" id="KAF0975707.1"/>
    </source>
</evidence>
<dbReference type="InterPro" id="IPR036047">
    <property type="entry name" value="F-box-like_dom_sf"/>
</dbReference>
<dbReference type="PANTHER" id="PTHR13318:SF95">
    <property type="entry name" value="F-BOX PROTEIN YLR352W"/>
    <property type="match status" value="1"/>
</dbReference>
<dbReference type="AlphaFoldDB" id="A0A6A5BFH3"/>
<dbReference type="Pfam" id="PF12937">
    <property type="entry name" value="F-box-like"/>
    <property type="match status" value="1"/>
</dbReference>
<dbReference type="SUPFAM" id="SSF81383">
    <property type="entry name" value="F-box domain"/>
    <property type="match status" value="1"/>
</dbReference>
<dbReference type="OrthoDB" id="550575at2759"/>
<dbReference type="PANTHER" id="PTHR13318">
    <property type="entry name" value="PARTNER OF PAIRED, ISOFORM B-RELATED"/>
    <property type="match status" value="1"/>
</dbReference>
<evidence type="ECO:0000256" key="1">
    <source>
        <dbReference type="SAM" id="MobiDB-lite"/>
    </source>
</evidence>
<feature type="region of interest" description="Disordered" evidence="1">
    <location>
        <begin position="817"/>
        <end position="859"/>
    </location>
</feature>
<dbReference type="EMBL" id="VFQX01000043">
    <property type="protein sequence ID" value="KAF0975707.1"/>
    <property type="molecule type" value="Genomic_DNA"/>
</dbReference>
<dbReference type="SMART" id="SM00256">
    <property type="entry name" value="FBOX"/>
    <property type="match status" value="1"/>
</dbReference>
<dbReference type="InterPro" id="IPR032675">
    <property type="entry name" value="LRR_dom_sf"/>
</dbReference>
<dbReference type="VEuPathDB" id="AmoebaDB:NfTy_051150"/>
<gene>
    <name evidence="3" type="ORF">FDP41_005034</name>
</gene>
<dbReference type="GO" id="GO:0019005">
    <property type="term" value="C:SCF ubiquitin ligase complex"/>
    <property type="evidence" value="ECO:0007669"/>
    <property type="project" value="TreeGrafter"/>
</dbReference>
<proteinExistence type="predicted"/>
<feature type="compositionally biased region" description="Low complexity" evidence="1">
    <location>
        <begin position="91"/>
        <end position="131"/>
    </location>
</feature>
<name>A0A6A5BFH3_NAEFO</name>
<comment type="caution">
    <text evidence="3">The sequence shown here is derived from an EMBL/GenBank/DDBJ whole genome shotgun (WGS) entry which is preliminary data.</text>
</comment>
<dbReference type="GeneID" id="68112252"/>
<evidence type="ECO:0000313" key="4">
    <source>
        <dbReference type="Proteomes" id="UP000444721"/>
    </source>
</evidence>
<dbReference type="InterPro" id="IPR001810">
    <property type="entry name" value="F-box_dom"/>
</dbReference>
<accession>A0A6A5BFH3</accession>
<sequence length="859" mass="95870">MFSKLSAILFKNNNNNSIHDQDHSSTSGDDTAFMISSPMLLTSHGNTSSTSSSSNTTPLYTILNPQDHENVLTTTSNVNHHNHHHQEDHSMMNTSLTTTSTSTTTSSNSSPFIHSTVSGSGGSSSTTPSSPYIYESSKNRSNGQATQFLDGENSQQQQQHFTTQSPPQQQQHLLPSNVSNSSSLSPSRSRETMDSSTPRGYGQPFMSNIFGKIPHELLKDIFSFLDYNDRFRVVRVVSHQWNSFIFESETCLFLHFSKNMLRFMTPQNVLDFVRNFQKLSCITIYGECHSELRRKCIREIQATSPSVRGLRIIDTNESELNSVRDLTFAGLQKLYIETPIVTSNILTIIHDLAPNITSLSLKYTVQEKADSLCKLYNNFNKLKELKLAVTQPSNHIYDGLNLSQLDTLEIHNFMGFIGCKRFANLKTLNVSGSVNDIPTIVHLFPNTTSLDISTLYGSNSDPFETKLYENLPKLQHLSQLTMTDCTTSLSMLDVWSCAWSTLKELDISRTTVNDSHLERLAKLQNLEVLKMRGLSITGQSSRFNFGDVLVSLQNTLTVLDVSECRLLENMVPTTAPNPPACFKRLKAFEANGANVLSEKSVSFILSSSPKLESLSLMACNEVKDETIARLCTKKIVYMDLRYCRQLGDPGFLKLVYDQKLRQLQHFKLALSFDVTQLSIEAVLNQAKMLKTLELNSCKKCNADHLISKQFFEPTSLPCLTHVDFSGTIISDVGLLSILTSSERVKTPLSNLVSLKCADCYNLSHDFLDVLDKYLVKIDKPQAVIPIMVADKKVVYFRCPYLNIDEVRSSLPRPQIGQKFHSINNNSSNGTNASSSNSSNMNGSSLTPFGGSGSSLKKYQ</sequence>
<dbReference type="RefSeq" id="XP_044560420.1">
    <property type="nucleotide sequence ID" value="XM_044708515.1"/>
</dbReference>
<organism evidence="3 4">
    <name type="scientific">Naegleria fowleri</name>
    <name type="common">Brain eating amoeba</name>
    <dbReference type="NCBI Taxonomy" id="5763"/>
    <lineage>
        <taxon>Eukaryota</taxon>
        <taxon>Discoba</taxon>
        <taxon>Heterolobosea</taxon>
        <taxon>Tetramitia</taxon>
        <taxon>Eutetramitia</taxon>
        <taxon>Vahlkampfiidae</taxon>
        <taxon>Naegleria</taxon>
    </lineage>
</organism>
<dbReference type="CDD" id="cd09917">
    <property type="entry name" value="F-box_SF"/>
    <property type="match status" value="1"/>
</dbReference>
<feature type="compositionally biased region" description="Low complexity" evidence="1">
    <location>
        <begin position="821"/>
        <end position="844"/>
    </location>
</feature>
<feature type="compositionally biased region" description="Low complexity" evidence="1">
    <location>
        <begin position="154"/>
        <end position="187"/>
    </location>
</feature>
<feature type="region of interest" description="Disordered" evidence="1">
    <location>
        <begin position="79"/>
        <end position="201"/>
    </location>
</feature>
<dbReference type="GO" id="GO:0031146">
    <property type="term" value="P:SCF-dependent proteasomal ubiquitin-dependent protein catabolic process"/>
    <property type="evidence" value="ECO:0007669"/>
    <property type="project" value="TreeGrafter"/>
</dbReference>
<dbReference type="OMA" id="WSSICEL"/>
<dbReference type="PROSITE" id="PS50181">
    <property type="entry name" value="FBOX"/>
    <property type="match status" value="1"/>
</dbReference>
<dbReference type="Proteomes" id="UP000444721">
    <property type="component" value="Unassembled WGS sequence"/>
</dbReference>
<protein>
    <recommendedName>
        <fullName evidence="2">F-box domain-containing protein</fullName>
    </recommendedName>
</protein>
<reference evidence="3 4" key="1">
    <citation type="journal article" date="2019" name="Sci. Rep.">
        <title>Nanopore sequencing improves the draft genome of the human pathogenic amoeba Naegleria fowleri.</title>
        <authorList>
            <person name="Liechti N."/>
            <person name="Schurch N."/>
            <person name="Bruggmann R."/>
            <person name="Wittwer M."/>
        </authorList>
    </citation>
    <scope>NUCLEOTIDE SEQUENCE [LARGE SCALE GENOMIC DNA]</scope>
    <source>
        <strain evidence="3 4">ATCC 30894</strain>
    </source>
</reference>
<dbReference type="Gene3D" id="3.80.10.10">
    <property type="entry name" value="Ribonuclease Inhibitor"/>
    <property type="match status" value="3"/>
</dbReference>